<reference evidence="1" key="1">
    <citation type="submission" date="2006-10" db="EMBL/GenBank/DDBJ databases">
        <authorList>
            <person name="Amadeo P."/>
            <person name="Zhao Q."/>
            <person name="Wortman J."/>
            <person name="Fraser-Liggett C."/>
            <person name="Carlton J."/>
        </authorList>
    </citation>
    <scope>NUCLEOTIDE SEQUENCE</scope>
    <source>
        <strain evidence="1">G3</strain>
    </source>
</reference>
<evidence type="ECO:0000313" key="1">
    <source>
        <dbReference type="EMBL" id="EAX94455.1"/>
    </source>
</evidence>
<dbReference type="VEuPathDB" id="TrichDB:TVAG_327980"/>
<organism evidence="1 2">
    <name type="scientific">Trichomonas vaginalis (strain ATCC PRA-98 / G3)</name>
    <dbReference type="NCBI Taxonomy" id="412133"/>
    <lineage>
        <taxon>Eukaryota</taxon>
        <taxon>Metamonada</taxon>
        <taxon>Parabasalia</taxon>
        <taxon>Trichomonadida</taxon>
        <taxon>Trichomonadidae</taxon>
        <taxon>Trichomonas</taxon>
    </lineage>
</organism>
<dbReference type="InterPro" id="IPR016024">
    <property type="entry name" value="ARM-type_fold"/>
</dbReference>
<dbReference type="InParanoid" id="A2FKX1"/>
<accession>A2FKX1</accession>
<gene>
    <name evidence="1" type="ORF">TVAG_327980</name>
</gene>
<protein>
    <submittedName>
        <fullName evidence="1">Uncharacterized protein</fullName>
    </submittedName>
</protein>
<keyword evidence="2" id="KW-1185">Reference proteome</keyword>
<dbReference type="VEuPathDB" id="TrichDB:TVAGG3_0310990"/>
<dbReference type="OrthoDB" id="17907at2759"/>
<name>A2FKX1_TRIV3</name>
<dbReference type="EMBL" id="DS113857">
    <property type="protein sequence ID" value="EAX94455.1"/>
    <property type="molecule type" value="Genomic_DNA"/>
</dbReference>
<dbReference type="SUPFAM" id="SSF48371">
    <property type="entry name" value="ARM repeat"/>
    <property type="match status" value="1"/>
</dbReference>
<dbReference type="Proteomes" id="UP000001542">
    <property type="component" value="Unassembled WGS sequence"/>
</dbReference>
<reference evidence="1" key="2">
    <citation type="journal article" date="2007" name="Science">
        <title>Draft genome sequence of the sexually transmitted pathogen Trichomonas vaginalis.</title>
        <authorList>
            <person name="Carlton J.M."/>
            <person name="Hirt R.P."/>
            <person name="Silva J.C."/>
            <person name="Delcher A.L."/>
            <person name="Schatz M."/>
            <person name="Zhao Q."/>
            <person name="Wortman J.R."/>
            <person name="Bidwell S.L."/>
            <person name="Alsmark U.C.M."/>
            <person name="Besteiro S."/>
            <person name="Sicheritz-Ponten T."/>
            <person name="Noel C.J."/>
            <person name="Dacks J.B."/>
            <person name="Foster P.G."/>
            <person name="Simillion C."/>
            <person name="Van de Peer Y."/>
            <person name="Miranda-Saavedra D."/>
            <person name="Barton G.J."/>
            <person name="Westrop G.D."/>
            <person name="Mueller S."/>
            <person name="Dessi D."/>
            <person name="Fiori P.L."/>
            <person name="Ren Q."/>
            <person name="Paulsen I."/>
            <person name="Zhang H."/>
            <person name="Bastida-Corcuera F.D."/>
            <person name="Simoes-Barbosa A."/>
            <person name="Brown M.T."/>
            <person name="Hayes R.D."/>
            <person name="Mukherjee M."/>
            <person name="Okumura C.Y."/>
            <person name="Schneider R."/>
            <person name="Smith A.J."/>
            <person name="Vanacova S."/>
            <person name="Villalvazo M."/>
            <person name="Haas B.J."/>
            <person name="Pertea M."/>
            <person name="Feldblyum T.V."/>
            <person name="Utterback T.R."/>
            <person name="Shu C.L."/>
            <person name="Osoegawa K."/>
            <person name="de Jong P.J."/>
            <person name="Hrdy I."/>
            <person name="Horvathova L."/>
            <person name="Zubacova Z."/>
            <person name="Dolezal P."/>
            <person name="Malik S.B."/>
            <person name="Logsdon J.M. Jr."/>
            <person name="Henze K."/>
            <person name="Gupta A."/>
            <person name="Wang C.C."/>
            <person name="Dunne R.L."/>
            <person name="Upcroft J.A."/>
            <person name="Upcroft P."/>
            <person name="White O."/>
            <person name="Salzberg S.L."/>
            <person name="Tang P."/>
            <person name="Chiu C.-H."/>
            <person name="Lee Y.-S."/>
            <person name="Embley T.M."/>
            <person name="Coombs G.H."/>
            <person name="Mottram J.C."/>
            <person name="Tachezy J."/>
            <person name="Fraser-Liggett C.M."/>
            <person name="Johnson P.J."/>
        </authorList>
    </citation>
    <scope>NUCLEOTIDE SEQUENCE [LARGE SCALE GENOMIC DNA]</scope>
    <source>
        <strain evidence="1">G3</strain>
    </source>
</reference>
<proteinExistence type="predicted"/>
<dbReference type="RefSeq" id="XP_001307385.1">
    <property type="nucleotide sequence ID" value="XM_001307384.1"/>
</dbReference>
<dbReference type="KEGG" id="tva:4752188"/>
<evidence type="ECO:0000313" key="2">
    <source>
        <dbReference type="Proteomes" id="UP000001542"/>
    </source>
</evidence>
<dbReference type="SMR" id="A2FKX1"/>
<sequence length="1767" mass="201774">MKEFNFLLFHKLLPKPEQITDEDCDVFWKEFNTFFIELLEKEQYQTLIKLFSLSKSPIKLFCKKIDPSIHKEIVLRLYKIITTIPVLSYGLVYEAAEFMATFLFYKPVKDITVEWKPLYKMYRYITIKSPSSFVVESDDLTSNLFKIMGSLNSCYPVGTMDQLFTKFLPKIAPHAVDSTVYLTMISKMLPQNDNSFQKWLPNIRDLLIDYGSLIQLIPLVSIFNTFISKNTEYDFNDFLTPIVVNLCSILLTQQGPGHLSYEFSTVQFNLEDVEGSIPRLLARSLVYLMVSPPTREQAIEKMKLIMESAQTISKDSSSSDDKFTKFIFQTLSCINSIQRKSKDDATQLSLKFTDEQLHTILMPIVDTLICLLKSLNITRASATIKSIRLIMNMDTSFTPRFYEFADLCISYPDAQAIGYIGWNIMSAIMADITQYDFLLANMGRIFEIAISNFYRSDTQRPLTHAIYTITSLIPFNHVNGNPAVDYVDFTGLTERFIMAYLDIISRLPAFKGKQAPIDASFCELIRTIFDSIFQDGEPTIFTVLKPIIFDAIQDTSYSHVLKLITSLVAKYFENVPIEIYNEGIELFKNCLRTRHDVASICYILHLFGIVSTRGSKCADDVRKITAVILPLTQHQNKKVKKCAYKALAFAITPWACTPITTTINAKQGEFRPISEFTVHAKEKFDVNDVALECFNPLFDYLLTETDANKVTSAIRPALYALQALCDFIFDISEGDLSMLPIATRISYFNGKEYTKKSIPFKDKFMKVIIRLMRDFPDNPLLMRKLIPTTSNIFIPMIALTFNVPDSMDQLSAQFWPCERENNLAVKSIITPIVKWLHHRRMTSHLLPATDLIKQFFSALLPLATSRYKPIRAVVREVLACVGDFYSSVYSEEVFKIVEKSSEIPTDEFIDFMTIPIIFSIISSNSQILCHAIYRVLSQFDIKDQESIISFRQFLTTNCVRAPNYDKCDVSAFNELLDKIQNLLLTVHVQNKIFHHIILLALIIILRNNIQIPQFFQDYILDCASSPDSDTASNAYLCIIIMFKGIPLEQVKKPNNFTPKLESFPDIIGSCQLAFNDNCKLSDIVENVLPDPIDQVGDECMMQMPSIDEIVMMLREQGVPEEQIPDAVDQVMEQMQQMIISQQQQQHQSMQMQIDMQMQMQGIDPDKMTDEQVLAVLNGEQSVHDIADNGCEMEIDEGELGEQTMIYNDGSMSSAENDKNAMLVMSNDSDIGVDGVVMQQSPTTVIDKIYEAIENMELYWDEPNIPSYFYSQSAGWNFYPKNEMIKKFPQNTPDVAPEAILRIINSFCAVDSEKHVVIQSFPILMSYLAMTFTEEIVDLIADHVKKLLSYNLSVFAIPTFAYLLQGVSLAAPKLDFQIYKRFVHKVALPIICACSLNLQFAEQSDGIFLVMFSEQIMDYASPLINLLFEYSTISPNDSTIITRSFFNHLNTIFCSRPTSFFVNFDLIVDKFLHPFFSGLNSFNRSINSEFACLFVMLVESTCIRQSSALYSPILEEKRNKLINEFDDAFSKINTSNKNAQGVIIVFLSYVSMSSVMAVEVLAPIILKHQRIILMASNQTDEETEDAIFSTILNFTMHQYFLYRPDLLVDYIDLIIGNMNRLSLPLQMKMIFHILTIITMDAFAFNSKQYDHFYDIMLKFISECTNENLKGEALAVLGRIMLATKKKTQLNELTAAAVLNAALIFDECDQIIIDAFEVVKDKLEGKSANKTLLKDSVSLFWKQHSFSVTPKVEAMLEPYRTLVPPSYIT</sequence>